<proteinExistence type="predicted"/>
<feature type="non-terminal residue" evidence="3">
    <location>
        <position position="1"/>
    </location>
</feature>
<protein>
    <submittedName>
        <fullName evidence="3">Uncharacterized protein</fullName>
    </submittedName>
</protein>
<evidence type="ECO:0000313" key="4">
    <source>
        <dbReference type="Proteomes" id="UP000786811"/>
    </source>
</evidence>
<dbReference type="Proteomes" id="UP000786811">
    <property type="component" value="Unassembled WGS sequence"/>
</dbReference>
<reference evidence="3" key="1">
    <citation type="submission" date="2021-04" db="EMBL/GenBank/DDBJ databases">
        <authorList>
            <person name="Chebbi M.A.C M."/>
        </authorList>
    </citation>
    <scope>NUCLEOTIDE SEQUENCE</scope>
</reference>
<dbReference type="EMBL" id="CAJNRD030001121">
    <property type="protein sequence ID" value="CAG5095569.1"/>
    <property type="molecule type" value="Genomic_DNA"/>
</dbReference>
<gene>
    <name evidence="3" type="ORF">HICCMSTLAB_LOCUS7774</name>
</gene>
<keyword evidence="2" id="KW-0732">Signal</keyword>
<organism evidence="3 4">
    <name type="scientific">Cotesia congregata</name>
    <name type="common">Parasitoid wasp</name>
    <name type="synonym">Apanteles congregatus</name>
    <dbReference type="NCBI Taxonomy" id="51543"/>
    <lineage>
        <taxon>Eukaryota</taxon>
        <taxon>Metazoa</taxon>
        <taxon>Ecdysozoa</taxon>
        <taxon>Arthropoda</taxon>
        <taxon>Hexapoda</taxon>
        <taxon>Insecta</taxon>
        <taxon>Pterygota</taxon>
        <taxon>Neoptera</taxon>
        <taxon>Endopterygota</taxon>
        <taxon>Hymenoptera</taxon>
        <taxon>Apocrita</taxon>
        <taxon>Ichneumonoidea</taxon>
        <taxon>Braconidae</taxon>
        <taxon>Microgastrinae</taxon>
        <taxon>Cotesia</taxon>
    </lineage>
</organism>
<feature type="region of interest" description="Disordered" evidence="1">
    <location>
        <begin position="24"/>
        <end position="84"/>
    </location>
</feature>
<feature type="chain" id="PRO_5035256397" evidence="2">
    <location>
        <begin position="26"/>
        <end position="84"/>
    </location>
</feature>
<name>A0A8J2MM68_COTCN</name>
<accession>A0A8J2MM68</accession>
<evidence type="ECO:0000313" key="3">
    <source>
        <dbReference type="EMBL" id="CAG5095569.1"/>
    </source>
</evidence>
<comment type="caution">
    <text evidence="3">The sequence shown here is derived from an EMBL/GenBank/DDBJ whole genome shotgun (WGS) entry which is preliminary data.</text>
</comment>
<feature type="signal peptide" evidence="2">
    <location>
        <begin position="1"/>
        <end position="25"/>
    </location>
</feature>
<dbReference type="AlphaFoldDB" id="A0A8J2MM68"/>
<evidence type="ECO:0000256" key="2">
    <source>
        <dbReference type="SAM" id="SignalP"/>
    </source>
</evidence>
<sequence length="84" mass="9036">MELPIMKTFGVMAFVAVLLVASVLAEEDRKKRSPHDMGPPEMESRDMGPPEMGSQDMGPPPMGPSSKMKKRSPHGPSPSDMGPS</sequence>
<keyword evidence="4" id="KW-1185">Reference proteome</keyword>
<evidence type="ECO:0000256" key="1">
    <source>
        <dbReference type="SAM" id="MobiDB-lite"/>
    </source>
</evidence>